<proteinExistence type="predicted"/>
<protein>
    <submittedName>
        <fullName evidence="2">Uncharacterized protein</fullName>
    </submittedName>
</protein>
<accession>A0A8J8T2E1</accession>
<keyword evidence="3" id="KW-1185">Reference proteome</keyword>
<name>A0A8J8T2E1_HALGN</name>
<evidence type="ECO:0000256" key="1">
    <source>
        <dbReference type="SAM" id="MobiDB-lite"/>
    </source>
</evidence>
<dbReference type="AlphaFoldDB" id="A0A8J8T2E1"/>
<sequence length="98" mass="11024">MLSLTRPRTGSTQTERMNPKQLDFKPWQLSGVSLLISSRCEQKLRGLKGAQLNQDEQMINLPSLSPRCILTRMFFLFIGSAKISNRLSTVVPALSDMV</sequence>
<evidence type="ECO:0000313" key="3">
    <source>
        <dbReference type="Proteomes" id="UP000785679"/>
    </source>
</evidence>
<dbReference type="Proteomes" id="UP000785679">
    <property type="component" value="Unassembled WGS sequence"/>
</dbReference>
<evidence type="ECO:0000313" key="2">
    <source>
        <dbReference type="EMBL" id="TNV78948.1"/>
    </source>
</evidence>
<organism evidence="2 3">
    <name type="scientific">Halteria grandinella</name>
    <dbReference type="NCBI Taxonomy" id="5974"/>
    <lineage>
        <taxon>Eukaryota</taxon>
        <taxon>Sar</taxon>
        <taxon>Alveolata</taxon>
        <taxon>Ciliophora</taxon>
        <taxon>Intramacronucleata</taxon>
        <taxon>Spirotrichea</taxon>
        <taxon>Stichotrichia</taxon>
        <taxon>Sporadotrichida</taxon>
        <taxon>Halteriidae</taxon>
        <taxon>Halteria</taxon>
    </lineage>
</organism>
<reference evidence="2" key="1">
    <citation type="submission" date="2019-06" db="EMBL/GenBank/DDBJ databases">
        <authorList>
            <person name="Zheng W."/>
        </authorList>
    </citation>
    <scope>NUCLEOTIDE SEQUENCE</scope>
    <source>
        <strain evidence="2">QDHG01</strain>
    </source>
</reference>
<feature type="compositionally biased region" description="Polar residues" evidence="1">
    <location>
        <begin position="1"/>
        <end position="16"/>
    </location>
</feature>
<dbReference type="EMBL" id="RRYP01009609">
    <property type="protein sequence ID" value="TNV78948.1"/>
    <property type="molecule type" value="Genomic_DNA"/>
</dbReference>
<feature type="region of interest" description="Disordered" evidence="1">
    <location>
        <begin position="1"/>
        <end position="20"/>
    </location>
</feature>
<gene>
    <name evidence="2" type="ORF">FGO68_gene13845</name>
</gene>
<comment type="caution">
    <text evidence="2">The sequence shown here is derived from an EMBL/GenBank/DDBJ whole genome shotgun (WGS) entry which is preliminary data.</text>
</comment>